<gene>
    <name evidence="2" type="ORF">E2C01_085932</name>
</gene>
<feature type="compositionally biased region" description="Basic and acidic residues" evidence="1">
    <location>
        <begin position="42"/>
        <end position="53"/>
    </location>
</feature>
<dbReference type="AlphaFoldDB" id="A0A5B7JD93"/>
<evidence type="ECO:0000313" key="2">
    <source>
        <dbReference type="EMBL" id="MPC90928.1"/>
    </source>
</evidence>
<proteinExistence type="predicted"/>
<protein>
    <submittedName>
        <fullName evidence="2">Uncharacterized protein</fullName>
    </submittedName>
</protein>
<keyword evidence="3" id="KW-1185">Reference proteome</keyword>
<name>A0A5B7JD93_PORTR</name>
<evidence type="ECO:0000256" key="1">
    <source>
        <dbReference type="SAM" id="MobiDB-lite"/>
    </source>
</evidence>
<accession>A0A5B7JD93</accession>
<feature type="region of interest" description="Disordered" evidence="1">
    <location>
        <begin position="42"/>
        <end position="74"/>
    </location>
</feature>
<organism evidence="2 3">
    <name type="scientific">Portunus trituberculatus</name>
    <name type="common">Swimming crab</name>
    <name type="synonym">Neptunus trituberculatus</name>
    <dbReference type="NCBI Taxonomy" id="210409"/>
    <lineage>
        <taxon>Eukaryota</taxon>
        <taxon>Metazoa</taxon>
        <taxon>Ecdysozoa</taxon>
        <taxon>Arthropoda</taxon>
        <taxon>Crustacea</taxon>
        <taxon>Multicrustacea</taxon>
        <taxon>Malacostraca</taxon>
        <taxon>Eumalacostraca</taxon>
        <taxon>Eucarida</taxon>
        <taxon>Decapoda</taxon>
        <taxon>Pleocyemata</taxon>
        <taxon>Brachyura</taxon>
        <taxon>Eubrachyura</taxon>
        <taxon>Portunoidea</taxon>
        <taxon>Portunidae</taxon>
        <taxon>Portuninae</taxon>
        <taxon>Portunus</taxon>
    </lineage>
</organism>
<dbReference type="EMBL" id="VSRR010086036">
    <property type="protein sequence ID" value="MPC90928.1"/>
    <property type="molecule type" value="Genomic_DNA"/>
</dbReference>
<sequence length="74" mass="8113">MRGNCVVRYDLTAGYASHSATRNDIGKEVRSEARYTPAKIRERKLPLNTHDHAAASPPLQGEVREAPAAPPSCR</sequence>
<dbReference type="Proteomes" id="UP000324222">
    <property type="component" value="Unassembled WGS sequence"/>
</dbReference>
<comment type="caution">
    <text evidence="2">The sequence shown here is derived from an EMBL/GenBank/DDBJ whole genome shotgun (WGS) entry which is preliminary data.</text>
</comment>
<reference evidence="2 3" key="1">
    <citation type="submission" date="2019-05" db="EMBL/GenBank/DDBJ databases">
        <title>Another draft genome of Portunus trituberculatus and its Hox gene families provides insights of decapod evolution.</title>
        <authorList>
            <person name="Jeong J.-H."/>
            <person name="Song I."/>
            <person name="Kim S."/>
            <person name="Choi T."/>
            <person name="Kim D."/>
            <person name="Ryu S."/>
            <person name="Kim W."/>
        </authorList>
    </citation>
    <scope>NUCLEOTIDE SEQUENCE [LARGE SCALE GENOMIC DNA]</scope>
    <source>
        <tissue evidence="2">Muscle</tissue>
    </source>
</reference>
<evidence type="ECO:0000313" key="3">
    <source>
        <dbReference type="Proteomes" id="UP000324222"/>
    </source>
</evidence>